<dbReference type="SMART" id="SM00345">
    <property type="entry name" value="HTH_GNTR"/>
    <property type="match status" value="1"/>
</dbReference>
<keyword evidence="3" id="KW-0804">Transcription</keyword>
<dbReference type="STRING" id="441103.TRN7648_00158"/>
<feature type="domain" description="HTH gntR-type" evidence="4">
    <location>
        <begin position="11"/>
        <end position="79"/>
    </location>
</feature>
<name>A0A0P1GGZ4_9RHOB</name>
<dbReference type="GO" id="GO:0003700">
    <property type="term" value="F:DNA-binding transcription factor activity"/>
    <property type="evidence" value="ECO:0007669"/>
    <property type="project" value="InterPro"/>
</dbReference>
<dbReference type="InterPro" id="IPR036388">
    <property type="entry name" value="WH-like_DNA-bd_sf"/>
</dbReference>
<dbReference type="Pfam" id="PF00392">
    <property type="entry name" value="GntR"/>
    <property type="match status" value="1"/>
</dbReference>
<dbReference type="SUPFAM" id="SSF48008">
    <property type="entry name" value="GntR ligand-binding domain-like"/>
    <property type="match status" value="1"/>
</dbReference>
<keyword evidence="6" id="KW-1185">Reference proteome</keyword>
<evidence type="ECO:0000259" key="4">
    <source>
        <dbReference type="PROSITE" id="PS50949"/>
    </source>
</evidence>
<dbReference type="SUPFAM" id="SSF46785">
    <property type="entry name" value="Winged helix' DNA-binding domain"/>
    <property type="match status" value="1"/>
</dbReference>
<dbReference type="EMBL" id="CYSE01000001">
    <property type="protein sequence ID" value="CUH74932.1"/>
    <property type="molecule type" value="Genomic_DNA"/>
</dbReference>
<evidence type="ECO:0000313" key="5">
    <source>
        <dbReference type="EMBL" id="CUH74932.1"/>
    </source>
</evidence>
<dbReference type="PANTHER" id="PTHR43537:SF5">
    <property type="entry name" value="UXU OPERON TRANSCRIPTIONAL REGULATOR"/>
    <property type="match status" value="1"/>
</dbReference>
<dbReference type="SMART" id="SM00895">
    <property type="entry name" value="FCD"/>
    <property type="match status" value="1"/>
</dbReference>
<dbReference type="AlphaFoldDB" id="A0A0P1GGZ4"/>
<dbReference type="InterPro" id="IPR011711">
    <property type="entry name" value="GntR_C"/>
</dbReference>
<dbReference type="OrthoDB" id="9028214at2"/>
<dbReference type="PANTHER" id="PTHR43537">
    <property type="entry name" value="TRANSCRIPTIONAL REGULATOR, GNTR FAMILY"/>
    <property type="match status" value="1"/>
</dbReference>
<gene>
    <name evidence="5" type="primary">lutR_1</name>
    <name evidence="5" type="ORF">TRN7648_00158</name>
</gene>
<accession>A0A0P1GGZ4</accession>
<sequence length="235" mass="25907">MTKTDEKITRRKLSDQVLDRLREMLASGELQPGDAMPSERVLMERFGVGRPAVREALQALHNNGLITINHGERSRVNAIDAATVLTQSDELARLVLTAAPANLGHLKDARRMFELGMVRQAAERATPDDVDALRAILAEQREMLGDADAFVEADMRFHTRIAQISANPIIASVSQAMLGWLFEYHTTLLHWSGNEDTTLAEHARIIELIAAHDSDGAVAAMAGHLDRSAEAFEPR</sequence>
<dbReference type="Gene3D" id="1.20.120.530">
    <property type="entry name" value="GntR ligand-binding domain-like"/>
    <property type="match status" value="1"/>
</dbReference>
<evidence type="ECO:0000256" key="3">
    <source>
        <dbReference type="ARBA" id="ARBA00023163"/>
    </source>
</evidence>
<keyword evidence="2" id="KW-0238">DNA-binding</keyword>
<dbReference type="GO" id="GO:0003677">
    <property type="term" value="F:DNA binding"/>
    <property type="evidence" value="ECO:0007669"/>
    <property type="project" value="UniProtKB-KW"/>
</dbReference>
<dbReference type="PROSITE" id="PS50949">
    <property type="entry name" value="HTH_GNTR"/>
    <property type="match status" value="1"/>
</dbReference>
<dbReference type="InterPro" id="IPR000524">
    <property type="entry name" value="Tscrpt_reg_HTH_GntR"/>
</dbReference>
<dbReference type="CDD" id="cd07377">
    <property type="entry name" value="WHTH_GntR"/>
    <property type="match status" value="1"/>
</dbReference>
<dbReference type="InterPro" id="IPR036390">
    <property type="entry name" value="WH_DNA-bd_sf"/>
</dbReference>
<protein>
    <submittedName>
        <fullName evidence="5">L-lactate utilization operon repressor</fullName>
    </submittedName>
</protein>
<organism evidence="5 6">
    <name type="scientific">Tropicibacter naphthalenivorans</name>
    <dbReference type="NCBI Taxonomy" id="441103"/>
    <lineage>
        <taxon>Bacteria</taxon>
        <taxon>Pseudomonadati</taxon>
        <taxon>Pseudomonadota</taxon>
        <taxon>Alphaproteobacteria</taxon>
        <taxon>Rhodobacterales</taxon>
        <taxon>Roseobacteraceae</taxon>
        <taxon>Tropicibacter</taxon>
    </lineage>
</organism>
<dbReference type="Gene3D" id="1.10.10.10">
    <property type="entry name" value="Winged helix-like DNA-binding domain superfamily/Winged helix DNA-binding domain"/>
    <property type="match status" value="1"/>
</dbReference>
<keyword evidence="1" id="KW-0805">Transcription regulation</keyword>
<evidence type="ECO:0000256" key="1">
    <source>
        <dbReference type="ARBA" id="ARBA00023015"/>
    </source>
</evidence>
<proteinExistence type="predicted"/>
<evidence type="ECO:0000256" key="2">
    <source>
        <dbReference type="ARBA" id="ARBA00023125"/>
    </source>
</evidence>
<reference evidence="5 6" key="1">
    <citation type="submission" date="2015-09" db="EMBL/GenBank/DDBJ databases">
        <authorList>
            <consortium name="Swine Surveillance"/>
        </authorList>
    </citation>
    <scope>NUCLEOTIDE SEQUENCE [LARGE SCALE GENOMIC DNA]</scope>
    <source>
        <strain evidence="5 6">CECT 7648</strain>
    </source>
</reference>
<dbReference type="InterPro" id="IPR008920">
    <property type="entry name" value="TF_FadR/GntR_C"/>
</dbReference>
<evidence type="ECO:0000313" key="6">
    <source>
        <dbReference type="Proteomes" id="UP000054935"/>
    </source>
</evidence>
<dbReference type="PRINTS" id="PR00035">
    <property type="entry name" value="HTHGNTR"/>
</dbReference>
<dbReference type="Proteomes" id="UP000054935">
    <property type="component" value="Unassembled WGS sequence"/>
</dbReference>
<dbReference type="Pfam" id="PF07729">
    <property type="entry name" value="FCD"/>
    <property type="match status" value="1"/>
</dbReference>
<dbReference type="RefSeq" id="WP_058245739.1">
    <property type="nucleotide sequence ID" value="NZ_CYSE01000001.1"/>
</dbReference>
<dbReference type="NCBIfam" id="NF003011">
    <property type="entry name" value="PRK03837.1"/>
    <property type="match status" value="1"/>
</dbReference>